<dbReference type="InterPro" id="IPR001130">
    <property type="entry name" value="TatD-like"/>
</dbReference>
<proteinExistence type="predicted"/>
<organism evidence="1 2">
    <name type="scientific">Dispira parvispora</name>
    <dbReference type="NCBI Taxonomy" id="1520584"/>
    <lineage>
        <taxon>Eukaryota</taxon>
        <taxon>Fungi</taxon>
        <taxon>Fungi incertae sedis</taxon>
        <taxon>Zoopagomycota</taxon>
        <taxon>Kickxellomycotina</taxon>
        <taxon>Dimargaritomycetes</taxon>
        <taxon>Dimargaritales</taxon>
        <taxon>Dimargaritaceae</taxon>
        <taxon>Dispira</taxon>
    </lineage>
</organism>
<dbReference type="Pfam" id="PF01026">
    <property type="entry name" value="TatD_DNase"/>
    <property type="match status" value="1"/>
</dbReference>
<dbReference type="GO" id="GO:0016788">
    <property type="term" value="F:hydrolase activity, acting on ester bonds"/>
    <property type="evidence" value="ECO:0007669"/>
    <property type="project" value="InterPro"/>
</dbReference>
<evidence type="ECO:0000313" key="1">
    <source>
        <dbReference type="EMBL" id="KAJ1960423.1"/>
    </source>
</evidence>
<gene>
    <name evidence="1" type="primary">scn1</name>
    <name evidence="1" type="ORF">IWQ62_004240</name>
</gene>
<name>A0A9W8APF9_9FUNG</name>
<dbReference type="Proteomes" id="UP001150925">
    <property type="component" value="Unassembled WGS sequence"/>
</dbReference>
<dbReference type="Gene3D" id="3.20.20.140">
    <property type="entry name" value="Metal-dependent hydrolases"/>
    <property type="match status" value="1"/>
</dbReference>
<sequence length="343" mass="39281">MAMDSINGDEDIPWMLGVFDVHNHVQQDSALVTGREEEQLEQVRTRWLALMGYNRVGWNTLESLLQLPKARHRIVVGFGIHPWAVECTLGEARDSWIKRVQGSDLDGLIPQCDNDILAACQGLEWYQDLVRLLNTYPNAIVGEIGLDRMAVNRNTGQRYDYRLQWLFFRVQWDLAVKLHRPVSLHCVRAATTFVAFIQQRVREWQQQSRGQRRSDKIALSDQFFPTAIMLHSYSGSTEVLRQIYALPDAVSRRIFVSFSETINQRSPQIGERIQAVPADRLLVETDLSRLNQVDVTISKVIRRVAIVRQWTITQVIETTTANAHRFYSMGGIGGTSSKVEDCQ</sequence>
<dbReference type="InterPro" id="IPR032466">
    <property type="entry name" value="Metal_Hydrolase"/>
</dbReference>
<dbReference type="EMBL" id="JANBPY010001345">
    <property type="protein sequence ID" value="KAJ1960423.1"/>
    <property type="molecule type" value="Genomic_DNA"/>
</dbReference>
<dbReference type="SUPFAM" id="SSF51556">
    <property type="entry name" value="Metallo-dependent hydrolases"/>
    <property type="match status" value="1"/>
</dbReference>
<evidence type="ECO:0000313" key="2">
    <source>
        <dbReference type="Proteomes" id="UP001150925"/>
    </source>
</evidence>
<keyword evidence="2" id="KW-1185">Reference proteome</keyword>
<dbReference type="AlphaFoldDB" id="A0A9W8APF9"/>
<dbReference type="PANTHER" id="PTHR47345">
    <property type="entry name" value="CUT9-INTERACTING PROTEIN SCN1"/>
    <property type="match status" value="1"/>
</dbReference>
<comment type="caution">
    <text evidence="1">The sequence shown here is derived from an EMBL/GenBank/DDBJ whole genome shotgun (WGS) entry which is preliminary data.</text>
</comment>
<protein>
    <submittedName>
        <fullName evidence="1">Cut9-interacting protein scn1</fullName>
    </submittedName>
</protein>
<reference evidence="1" key="1">
    <citation type="submission" date="2022-07" db="EMBL/GenBank/DDBJ databases">
        <title>Phylogenomic reconstructions and comparative analyses of Kickxellomycotina fungi.</title>
        <authorList>
            <person name="Reynolds N.K."/>
            <person name="Stajich J.E."/>
            <person name="Barry K."/>
            <person name="Grigoriev I.V."/>
            <person name="Crous P."/>
            <person name="Smith M.E."/>
        </authorList>
    </citation>
    <scope>NUCLEOTIDE SEQUENCE</scope>
    <source>
        <strain evidence="1">RSA 1196</strain>
    </source>
</reference>
<dbReference type="OrthoDB" id="413993at2759"/>
<dbReference type="PANTHER" id="PTHR47345:SF1">
    <property type="entry name" value="CUT9-INTERACTING PROTEIN SCN1"/>
    <property type="match status" value="1"/>
</dbReference>
<dbReference type="InterPro" id="IPR053044">
    <property type="entry name" value="Metallo-hydrolase/TatD-type"/>
</dbReference>
<accession>A0A9W8APF9</accession>